<comment type="subcellular location">
    <subcellularLocation>
        <location evidence="1">Nucleus</location>
    </subcellularLocation>
</comment>
<dbReference type="GO" id="GO:0016586">
    <property type="term" value="C:RSC-type complex"/>
    <property type="evidence" value="ECO:0007669"/>
    <property type="project" value="InterPro"/>
</dbReference>
<dbReference type="SUPFAM" id="SSF47370">
    <property type="entry name" value="Bromodomain"/>
    <property type="match status" value="2"/>
</dbReference>
<feature type="domain" description="Bromo" evidence="10">
    <location>
        <begin position="198"/>
        <end position="268"/>
    </location>
</feature>
<feature type="region of interest" description="Disordered" evidence="9">
    <location>
        <begin position="138"/>
        <end position="178"/>
    </location>
</feature>
<dbReference type="GO" id="GO:0003682">
    <property type="term" value="F:chromatin binding"/>
    <property type="evidence" value="ECO:0007669"/>
    <property type="project" value="TreeGrafter"/>
</dbReference>
<dbReference type="RefSeq" id="XP_019038634.1">
    <property type="nucleotide sequence ID" value="XM_019184181.1"/>
</dbReference>
<keyword evidence="4" id="KW-0805">Transcription regulation</keyword>
<dbReference type="GO" id="GO:0006338">
    <property type="term" value="P:chromatin remodeling"/>
    <property type="evidence" value="ECO:0007669"/>
    <property type="project" value="InterPro"/>
</dbReference>
<keyword evidence="5 8" id="KW-0103">Bromodomain</keyword>
<dbReference type="PANTHER" id="PTHR16062:SF19">
    <property type="entry name" value="PROTEIN POLYBROMO-1"/>
    <property type="match status" value="1"/>
</dbReference>
<dbReference type="OrthoDB" id="1742084at2759"/>
<feature type="compositionally biased region" description="Basic residues" evidence="9">
    <location>
        <begin position="302"/>
        <end position="314"/>
    </location>
</feature>
<evidence type="ECO:0000256" key="8">
    <source>
        <dbReference type="PROSITE-ProRule" id="PRU00035"/>
    </source>
</evidence>
<dbReference type="Pfam" id="PF24189">
    <property type="entry name" value="Ig_RSC4"/>
    <property type="match status" value="1"/>
</dbReference>
<dbReference type="GeneID" id="30201427"/>
<sequence>MAPKQRRKSGGATSPEQPAKRQKIAPANDKETLDFYSTTLTLVQDLREGKNQISFDFLKLPSKKLYPDYYQTIKSPISINEISIKVKTNQYPTTQDFLNDFKLMANNANEYNDPESFIAKNSLTILDFVEDQVKQFNAGSNKPTEVEQQTPKLPKIKIRAPAAPSSSSTPSTPATPSNAGLKKKYLEILQELIDFEVDGIRIGDPFLEEVSRKDFPDYYQLIKHPMALNSVRKHINGNRMRSLDQFIEEINLIWQNAQLYNEEESLIYQDSKTLQDYFQKRIEELKHELSQPKSNDHSTPSSKKKPVIKLKPPVKSKLNLQVKNEQEDRPIDEPAKDASNEEENKLETKEEEVTTEPENKQVIEPTTETKVEGQDQLETIKSTRKRSSKQTAADALIQEISIASSRSVYKQQVKNQNNNPIPAIFQNWFEYRFEANDFQMQSYTLSLPPQQGAVSVLAALNDSLTDRKHQANLTVNGERVSPIPSVQYADTGRRLTSRYELKLAVGLNMVVFDVAVDPIFNEESRLRSQDALPNVEKLTFWIQVIH</sequence>
<feature type="domain" description="Bromo" evidence="10">
    <location>
        <begin position="49"/>
        <end position="119"/>
    </location>
</feature>
<feature type="region of interest" description="Disordered" evidence="9">
    <location>
        <begin position="1"/>
        <end position="28"/>
    </location>
</feature>
<reference evidence="11 12" key="1">
    <citation type="journal article" date="2016" name="Proc. Natl. Acad. Sci. U.S.A.">
        <title>Comparative genomics of biotechnologically important yeasts.</title>
        <authorList>
            <person name="Riley R."/>
            <person name="Haridas S."/>
            <person name="Wolfe K.H."/>
            <person name="Lopes M.R."/>
            <person name="Hittinger C.T."/>
            <person name="Goeker M."/>
            <person name="Salamov A.A."/>
            <person name="Wisecaver J.H."/>
            <person name="Long T.M."/>
            <person name="Calvey C.H."/>
            <person name="Aerts A.L."/>
            <person name="Barry K.W."/>
            <person name="Choi C."/>
            <person name="Clum A."/>
            <person name="Coughlan A.Y."/>
            <person name="Deshpande S."/>
            <person name="Douglass A.P."/>
            <person name="Hanson S.J."/>
            <person name="Klenk H.-P."/>
            <person name="LaButti K.M."/>
            <person name="Lapidus A."/>
            <person name="Lindquist E.A."/>
            <person name="Lipzen A.M."/>
            <person name="Meier-Kolthoff J.P."/>
            <person name="Ohm R.A."/>
            <person name="Otillar R.P."/>
            <person name="Pangilinan J.L."/>
            <person name="Peng Y."/>
            <person name="Rokas A."/>
            <person name="Rosa C.A."/>
            <person name="Scheuner C."/>
            <person name="Sibirny A.A."/>
            <person name="Slot J.C."/>
            <person name="Stielow J.B."/>
            <person name="Sun H."/>
            <person name="Kurtzman C.P."/>
            <person name="Blackwell M."/>
            <person name="Grigoriev I.V."/>
            <person name="Jeffries T.W."/>
        </authorList>
    </citation>
    <scope>NUCLEOTIDE SEQUENCE [LARGE SCALE GENOMIC DNA]</scope>
    <source>
        <strain evidence="12">ATCC 58044 / CBS 1984 / NCYC 433 / NRRL Y-366-8</strain>
    </source>
</reference>
<dbReference type="InterPro" id="IPR018359">
    <property type="entry name" value="Bromodomain_CS"/>
</dbReference>
<dbReference type="PANTHER" id="PTHR16062">
    <property type="entry name" value="SWI/SNF-RELATED"/>
    <property type="match status" value="1"/>
</dbReference>
<dbReference type="EMBL" id="KV454211">
    <property type="protein sequence ID" value="ODQ59427.1"/>
    <property type="molecule type" value="Genomic_DNA"/>
</dbReference>
<feature type="compositionally biased region" description="Basic and acidic residues" evidence="9">
    <location>
        <begin position="287"/>
        <end position="296"/>
    </location>
</feature>
<evidence type="ECO:0000256" key="9">
    <source>
        <dbReference type="SAM" id="MobiDB-lite"/>
    </source>
</evidence>
<name>A0A1E3P3H0_WICAA</name>
<dbReference type="PRINTS" id="PR00503">
    <property type="entry name" value="BROMODOMAIN"/>
</dbReference>
<dbReference type="Gene3D" id="1.20.920.10">
    <property type="entry name" value="Bromodomain-like"/>
    <property type="match status" value="2"/>
</dbReference>
<evidence type="ECO:0000256" key="6">
    <source>
        <dbReference type="ARBA" id="ARBA00023163"/>
    </source>
</evidence>
<dbReference type="PROSITE" id="PS50014">
    <property type="entry name" value="BROMODOMAIN_2"/>
    <property type="match status" value="2"/>
</dbReference>
<evidence type="ECO:0000256" key="3">
    <source>
        <dbReference type="ARBA" id="ARBA00022853"/>
    </source>
</evidence>
<dbReference type="InterPro" id="IPR054551">
    <property type="entry name" value="RSC4_Ig-like"/>
</dbReference>
<protein>
    <recommendedName>
        <fullName evidence="10">Bromo domain-containing protein</fullName>
    </recommendedName>
</protein>
<dbReference type="STRING" id="683960.A0A1E3P3H0"/>
<dbReference type="GO" id="GO:0006368">
    <property type="term" value="P:transcription elongation by RNA polymerase II"/>
    <property type="evidence" value="ECO:0007669"/>
    <property type="project" value="TreeGrafter"/>
</dbReference>
<keyword evidence="12" id="KW-1185">Reference proteome</keyword>
<evidence type="ECO:0000256" key="5">
    <source>
        <dbReference type="ARBA" id="ARBA00023117"/>
    </source>
</evidence>
<accession>A0A1E3P3H0</accession>
<dbReference type="InterPro" id="IPR036427">
    <property type="entry name" value="Bromodomain-like_sf"/>
</dbReference>
<dbReference type="CDD" id="cd04369">
    <property type="entry name" value="Bromodomain"/>
    <property type="match status" value="1"/>
</dbReference>
<keyword evidence="6" id="KW-0804">Transcription</keyword>
<feature type="region of interest" description="Disordered" evidence="9">
    <location>
        <begin position="287"/>
        <end position="391"/>
    </location>
</feature>
<dbReference type="Pfam" id="PF00439">
    <property type="entry name" value="Bromodomain"/>
    <property type="match status" value="2"/>
</dbReference>
<dbReference type="PROSITE" id="PS00633">
    <property type="entry name" value="BROMODOMAIN_1"/>
    <property type="match status" value="1"/>
</dbReference>
<evidence type="ECO:0000313" key="11">
    <source>
        <dbReference type="EMBL" id="ODQ59427.1"/>
    </source>
</evidence>
<keyword evidence="7" id="KW-0539">Nucleus</keyword>
<dbReference type="AlphaFoldDB" id="A0A1E3P3H0"/>
<proteinExistence type="predicted"/>
<dbReference type="Proteomes" id="UP000094112">
    <property type="component" value="Unassembled WGS sequence"/>
</dbReference>
<feature type="compositionally biased region" description="Polar residues" evidence="9">
    <location>
        <begin position="138"/>
        <end position="151"/>
    </location>
</feature>
<evidence type="ECO:0000313" key="12">
    <source>
        <dbReference type="Proteomes" id="UP000094112"/>
    </source>
</evidence>
<dbReference type="InterPro" id="IPR001487">
    <property type="entry name" value="Bromodomain"/>
</dbReference>
<keyword evidence="3" id="KW-0156">Chromatin regulator</keyword>
<gene>
    <name evidence="11" type="ORF">WICANDRAFT_69774</name>
</gene>
<evidence type="ECO:0000256" key="1">
    <source>
        <dbReference type="ARBA" id="ARBA00004123"/>
    </source>
</evidence>
<feature type="compositionally biased region" description="Low complexity" evidence="9">
    <location>
        <begin position="160"/>
        <end position="177"/>
    </location>
</feature>
<dbReference type="InterPro" id="IPR037382">
    <property type="entry name" value="Rsc/polybromo"/>
</dbReference>
<evidence type="ECO:0000256" key="7">
    <source>
        <dbReference type="ARBA" id="ARBA00023242"/>
    </source>
</evidence>
<feature type="compositionally biased region" description="Basic and acidic residues" evidence="9">
    <location>
        <begin position="324"/>
        <end position="373"/>
    </location>
</feature>
<dbReference type="SMART" id="SM00297">
    <property type="entry name" value="BROMO"/>
    <property type="match status" value="2"/>
</dbReference>
<evidence type="ECO:0000256" key="4">
    <source>
        <dbReference type="ARBA" id="ARBA00023015"/>
    </source>
</evidence>
<evidence type="ECO:0000256" key="2">
    <source>
        <dbReference type="ARBA" id="ARBA00022737"/>
    </source>
</evidence>
<organism evidence="11 12">
    <name type="scientific">Wickerhamomyces anomalus (strain ATCC 58044 / CBS 1984 / NCYC 433 / NRRL Y-366-8)</name>
    <name type="common">Yeast</name>
    <name type="synonym">Hansenula anomala</name>
    <dbReference type="NCBI Taxonomy" id="683960"/>
    <lineage>
        <taxon>Eukaryota</taxon>
        <taxon>Fungi</taxon>
        <taxon>Dikarya</taxon>
        <taxon>Ascomycota</taxon>
        <taxon>Saccharomycotina</taxon>
        <taxon>Saccharomycetes</taxon>
        <taxon>Phaffomycetales</taxon>
        <taxon>Wickerhamomycetaceae</taxon>
        <taxon>Wickerhamomyces</taxon>
    </lineage>
</organism>
<evidence type="ECO:0000259" key="10">
    <source>
        <dbReference type="PROSITE" id="PS50014"/>
    </source>
</evidence>
<keyword evidence="2" id="KW-0677">Repeat</keyword>